<dbReference type="Gene3D" id="3.30.70.270">
    <property type="match status" value="1"/>
</dbReference>
<dbReference type="GO" id="GO:0000160">
    <property type="term" value="P:phosphorelay signal transduction system"/>
    <property type="evidence" value="ECO:0007669"/>
    <property type="project" value="UniProtKB-KW"/>
</dbReference>
<dbReference type="Pfam" id="PF01627">
    <property type="entry name" value="Hpt"/>
    <property type="match status" value="1"/>
</dbReference>
<dbReference type="GO" id="GO:0004672">
    <property type="term" value="F:protein kinase activity"/>
    <property type="evidence" value="ECO:0007669"/>
    <property type="project" value="UniProtKB-ARBA"/>
</dbReference>
<feature type="domain" description="GGDEF" evidence="8">
    <location>
        <begin position="410"/>
        <end position="542"/>
    </location>
</feature>
<reference evidence="10 11" key="1">
    <citation type="submission" date="2023-02" db="EMBL/GenBank/DDBJ databases">
        <title>Complete genome sequence of a novel bacterium Oceanimonas sp. NTOU-MSR1 isolated from marine coast sediment.</title>
        <authorList>
            <person name="Yang H.-T."/>
            <person name="Chen Y.-L."/>
            <person name="Ho Y.-N."/>
        </authorList>
    </citation>
    <scope>NUCLEOTIDE SEQUENCE [LARGE SCALE GENOMIC DNA]</scope>
    <source>
        <strain evidence="10 11">NTOU-MSR1</strain>
    </source>
</reference>
<dbReference type="Gene3D" id="1.20.120.160">
    <property type="entry name" value="HPT domain"/>
    <property type="match status" value="1"/>
</dbReference>
<organism evidence="10 11">
    <name type="scientific">Oceanimonas pelagia</name>
    <dbReference type="NCBI Taxonomy" id="3028314"/>
    <lineage>
        <taxon>Bacteria</taxon>
        <taxon>Pseudomonadati</taxon>
        <taxon>Pseudomonadota</taxon>
        <taxon>Gammaproteobacteria</taxon>
        <taxon>Aeromonadales</taxon>
        <taxon>Aeromonadaceae</taxon>
        <taxon>Oceanimonas</taxon>
    </lineage>
</organism>
<dbReference type="InterPro" id="IPR029787">
    <property type="entry name" value="Nucleotide_cyclase"/>
</dbReference>
<dbReference type="InterPro" id="IPR000160">
    <property type="entry name" value="GGDEF_dom"/>
</dbReference>
<dbReference type="RefSeq" id="WP_306761871.1">
    <property type="nucleotide sequence ID" value="NZ_CP118224.1"/>
</dbReference>
<dbReference type="Gene3D" id="3.40.50.2300">
    <property type="match status" value="1"/>
</dbReference>
<dbReference type="InterPro" id="IPR036641">
    <property type="entry name" value="HPT_dom_sf"/>
</dbReference>
<dbReference type="InterPro" id="IPR050469">
    <property type="entry name" value="Diguanylate_Cyclase"/>
</dbReference>
<dbReference type="PANTHER" id="PTHR45138">
    <property type="entry name" value="REGULATORY COMPONENTS OF SENSORY TRANSDUCTION SYSTEM"/>
    <property type="match status" value="1"/>
</dbReference>
<dbReference type="PROSITE" id="PS50887">
    <property type="entry name" value="GGDEF"/>
    <property type="match status" value="1"/>
</dbReference>
<dbReference type="CDD" id="cd00156">
    <property type="entry name" value="REC"/>
    <property type="match status" value="1"/>
</dbReference>
<dbReference type="CDD" id="cd01949">
    <property type="entry name" value="GGDEF"/>
    <property type="match status" value="1"/>
</dbReference>
<dbReference type="GO" id="GO:1902201">
    <property type="term" value="P:negative regulation of bacterial-type flagellum-dependent cell motility"/>
    <property type="evidence" value="ECO:0007669"/>
    <property type="project" value="TreeGrafter"/>
</dbReference>
<dbReference type="SUPFAM" id="SSF47226">
    <property type="entry name" value="Histidine-containing phosphotransfer domain, HPT domain"/>
    <property type="match status" value="1"/>
</dbReference>
<evidence type="ECO:0000256" key="1">
    <source>
        <dbReference type="ARBA" id="ARBA00001946"/>
    </source>
</evidence>
<evidence type="ECO:0000313" key="10">
    <source>
        <dbReference type="EMBL" id="WMC10593.1"/>
    </source>
</evidence>
<keyword evidence="11" id="KW-1185">Reference proteome</keyword>
<dbReference type="GO" id="GO:0005886">
    <property type="term" value="C:plasma membrane"/>
    <property type="evidence" value="ECO:0007669"/>
    <property type="project" value="TreeGrafter"/>
</dbReference>
<evidence type="ECO:0000259" key="7">
    <source>
        <dbReference type="PROSITE" id="PS50110"/>
    </source>
</evidence>
<feature type="domain" description="HPt" evidence="9">
    <location>
        <begin position="7"/>
        <end position="114"/>
    </location>
</feature>
<evidence type="ECO:0000256" key="5">
    <source>
        <dbReference type="PROSITE-ProRule" id="PRU00110"/>
    </source>
</evidence>
<feature type="modified residue" description="Phosphohistidine" evidence="5">
    <location>
        <position position="54"/>
    </location>
</feature>
<keyword evidence="10" id="KW-0548">Nucleotidyltransferase</keyword>
<dbReference type="InterPro" id="IPR001789">
    <property type="entry name" value="Sig_transdc_resp-reg_receiver"/>
</dbReference>
<dbReference type="PROSITE" id="PS50894">
    <property type="entry name" value="HPT"/>
    <property type="match status" value="1"/>
</dbReference>
<evidence type="ECO:0000256" key="3">
    <source>
        <dbReference type="ARBA" id="ARBA00023012"/>
    </source>
</evidence>
<evidence type="ECO:0000313" key="11">
    <source>
        <dbReference type="Proteomes" id="UP001223802"/>
    </source>
</evidence>
<proteinExistence type="predicted"/>
<gene>
    <name evidence="10" type="ORF">PU634_16200</name>
</gene>
<feature type="modified residue" description="4-aspartylphosphate" evidence="6">
    <location>
        <position position="303"/>
    </location>
</feature>
<dbReference type="NCBIfam" id="TIGR00254">
    <property type="entry name" value="GGDEF"/>
    <property type="match status" value="1"/>
</dbReference>
<feature type="domain" description="Response regulatory" evidence="7">
    <location>
        <begin position="254"/>
        <end position="370"/>
    </location>
</feature>
<dbReference type="InterPro" id="IPR008207">
    <property type="entry name" value="Sig_transdc_His_kin_Hpt_dom"/>
</dbReference>
<dbReference type="EMBL" id="CP118224">
    <property type="protein sequence ID" value="WMC10593.1"/>
    <property type="molecule type" value="Genomic_DNA"/>
</dbReference>
<comment type="catalytic activity">
    <reaction evidence="4">
        <text>2 GTP = 3',3'-c-di-GMP + 2 diphosphate</text>
        <dbReference type="Rhea" id="RHEA:24898"/>
        <dbReference type="ChEBI" id="CHEBI:33019"/>
        <dbReference type="ChEBI" id="CHEBI:37565"/>
        <dbReference type="ChEBI" id="CHEBI:58805"/>
        <dbReference type="EC" id="2.7.7.65"/>
    </reaction>
</comment>
<evidence type="ECO:0000256" key="6">
    <source>
        <dbReference type="PROSITE-ProRule" id="PRU00169"/>
    </source>
</evidence>
<sequence>MSDTKPLEQQLALLRERFTERTLSQLNALLERIDTWQPPRSPHPLVDALGQLLHRLAGSSGTFGLSELGRQAAALEQTLKARLADGEPDEAKATALLDQARHDLTTLMGLLQPPQSVSIPSSRPLAGTGAGSELLVIGQQLGALASALRHYGFELNEVTDAATLQRPDWHPHLVVLTDDEQLQAVTDWNRQQAARAACQAPPVLCAGAGTDFASRYQLAELGVDGLFTLPADVPELVARIERLRQERLETGRARVLLLDDDEELAERYRLVLTGAGMKVRVLNRPEALMTVLTEFRPDILLMDIHMPPWSGTTLARMVRFEPQWLSLPIVYLSSEQDRDRQLSALAQGADEFITKPISDERLIRTVGILCHRARQLSQLLSSDGLTGLLNHPHIKQALTHEHARVRRHGHATMVAMLDLDHFKQVNDNHGHTTGDLVIRTLAHLLKRRLRNTDSLGRYGGEEFVAVLPGCEPGQARTLFEQLCRDFAALDFRGPQQAFHVTVSVGLARLNDFTSAEQGLNAADEALYEQKRRGRNGVTDYAELCLPESNE</sequence>
<protein>
    <recommendedName>
        <fullName evidence="2">diguanylate cyclase</fullName>
        <ecNumber evidence="2">2.7.7.65</ecNumber>
    </recommendedName>
</protein>
<keyword evidence="3" id="KW-0902">Two-component regulatory system</keyword>
<dbReference type="GO" id="GO:0043709">
    <property type="term" value="P:cell adhesion involved in single-species biofilm formation"/>
    <property type="evidence" value="ECO:0007669"/>
    <property type="project" value="TreeGrafter"/>
</dbReference>
<dbReference type="GO" id="GO:0052621">
    <property type="term" value="F:diguanylate cyclase activity"/>
    <property type="evidence" value="ECO:0007669"/>
    <property type="project" value="UniProtKB-EC"/>
</dbReference>
<comment type="cofactor">
    <cofactor evidence="1">
        <name>Mg(2+)</name>
        <dbReference type="ChEBI" id="CHEBI:18420"/>
    </cofactor>
</comment>
<dbReference type="SMART" id="SM00267">
    <property type="entry name" value="GGDEF"/>
    <property type="match status" value="1"/>
</dbReference>
<evidence type="ECO:0000259" key="9">
    <source>
        <dbReference type="PROSITE" id="PS50894"/>
    </source>
</evidence>
<dbReference type="InterPro" id="IPR011006">
    <property type="entry name" value="CheY-like_superfamily"/>
</dbReference>
<dbReference type="InterPro" id="IPR043128">
    <property type="entry name" value="Rev_trsase/Diguanyl_cyclase"/>
</dbReference>
<dbReference type="PROSITE" id="PS50110">
    <property type="entry name" value="RESPONSE_REGULATORY"/>
    <property type="match status" value="1"/>
</dbReference>
<evidence type="ECO:0000256" key="4">
    <source>
        <dbReference type="ARBA" id="ARBA00034247"/>
    </source>
</evidence>
<dbReference type="KEGG" id="ope:PU634_16200"/>
<dbReference type="FunFam" id="3.30.70.270:FF:000001">
    <property type="entry name" value="Diguanylate cyclase domain protein"/>
    <property type="match status" value="1"/>
</dbReference>
<dbReference type="Pfam" id="PF00072">
    <property type="entry name" value="Response_reg"/>
    <property type="match status" value="1"/>
</dbReference>
<dbReference type="SMART" id="SM00448">
    <property type="entry name" value="REC"/>
    <property type="match status" value="1"/>
</dbReference>
<dbReference type="PANTHER" id="PTHR45138:SF9">
    <property type="entry name" value="DIGUANYLATE CYCLASE DGCM-RELATED"/>
    <property type="match status" value="1"/>
</dbReference>
<dbReference type="SUPFAM" id="SSF55073">
    <property type="entry name" value="Nucleotide cyclase"/>
    <property type="match status" value="1"/>
</dbReference>
<accession>A0AA50KP12</accession>
<dbReference type="Proteomes" id="UP001223802">
    <property type="component" value="Chromosome"/>
</dbReference>
<dbReference type="AlphaFoldDB" id="A0AA50KP12"/>
<dbReference type="EC" id="2.7.7.65" evidence="2"/>
<dbReference type="SUPFAM" id="SSF52172">
    <property type="entry name" value="CheY-like"/>
    <property type="match status" value="2"/>
</dbReference>
<dbReference type="Pfam" id="PF00990">
    <property type="entry name" value="GGDEF"/>
    <property type="match status" value="1"/>
</dbReference>
<evidence type="ECO:0000256" key="2">
    <source>
        <dbReference type="ARBA" id="ARBA00012528"/>
    </source>
</evidence>
<keyword evidence="6" id="KW-0597">Phosphoprotein</keyword>
<keyword evidence="10" id="KW-0808">Transferase</keyword>
<evidence type="ECO:0000259" key="8">
    <source>
        <dbReference type="PROSITE" id="PS50887"/>
    </source>
</evidence>
<name>A0AA50KP12_9GAMM</name>